<feature type="transmembrane region" description="Helical" evidence="1">
    <location>
        <begin position="30"/>
        <end position="48"/>
    </location>
</feature>
<proteinExistence type="predicted"/>
<accession>A0A426G348</accession>
<evidence type="ECO:0000256" key="1">
    <source>
        <dbReference type="SAM" id="Phobius"/>
    </source>
</evidence>
<feature type="transmembrane region" description="Helical" evidence="1">
    <location>
        <begin position="6"/>
        <end position="23"/>
    </location>
</feature>
<gene>
    <name evidence="2" type="ORF">EI219_07975</name>
</gene>
<evidence type="ECO:0000313" key="2">
    <source>
        <dbReference type="EMBL" id="RRN49412.1"/>
    </source>
</evidence>
<protein>
    <submittedName>
        <fullName evidence="2">Uncharacterized protein</fullName>
    </submittedName>
</protein>
<keyword evidence="1" id="KW-0472">Membrane</keyword>
<dbReference type="EMBL" id="RRZQ01000011">
    <property type="protein sequence ID" value="RRN49412.1"/>
    <property type="molecule type" value="Genomic_DNA"/>
</dbReference>
<evidence type="ECO:0000313" key="3">
    <source>
        <dbReference type="Proteomes" id="UP000281324"/>
    </source>
</evidence>
<dbReference type="AlphaFoldDB" id="A0A426G348"/>
<organism evidence="2 3">
    <name type="scientific">Streptococcus suis</name>
    <dbReference type="NCBI Taxonomy" id="1307"/>
    <lineage>
        <taxon>Bacteria</taxon>
        <taxon>Bacillati</taxon>
        <taxon>Bacillota</taxon>
        <taxon>Bacilli</taxon>
        <taxon>Lactobacillales</taxon>
        <taxon>Streptococcaceae</taxon>
        <taxon>Streptococcus</taxon>
    </lineage>
</organism>
<feature type="transmembrane region" description="Helical" evidence="1">
    <location>
        <begin position="54"/>
        <end position="75"/>
    </location>
</feature>
<comment type="caution">
    <text evidence="2">The sequence shown here is derived from an EMBL/GenBank/DDBJ whole genome shotgun (WGS) entry which is preliminary data.</text>
</comment>
<keyword evidence="1" id="KW-1133">Transmembrane helix</keyword>
<dbReference type="Proteomes" id="UP000281324">
    <property type="component" value="Unassembled WGS sequence"/>
</dbReference>
<dbReference type="RefSeq" id="WP_125070630.1">
    <property type="nucleotide sequence ID" value="NZ_RRZQ01000011.1"/>
</dbReference>
<keyword evidence="1" id="KW-0812">Transmembrane</keyword>
<name>A0A426G348_STRSU</name>
<reference evidence="2 3" key="1">
    <citation type="submission" date="2018-11" db="EMBL/GenBank/DDBJ databases">
        <title>Changes in penicillin susceptibility of Streptococcus suis isolates by amino acid alterations in the penicillin-binding protein.</title>
        <authorList>
            <person name="Niemann L."/>
            <person name="Eichhorn I."/>
        </authorList>
    </citation>
    <scope>NUCLEOTIDE SEQUENCE [LARGE SCALE GENOMIC DNA]</scope>
    <source>
        <strain evidence="2 3">IMT40201</strain>
    </source>
</reference>
<sequence>MPLHLILVTLSLILVLIHQLYLYYKKKEELNATVAFLVCLFVTVLPNAENLNAILGLITGALVIVYLGSFVYSRLASWRKQANKP</sequence>